<dbReference type="EMBL" id="BMGP01000001">
    <property type="protein sequence ID" value="GGF13799.1"/>
    <property type="molecule type" value="Genomic_DNA"/>
</dbReference>
<feature type="domain" description="Glycosyltransferase RgtA/B/C/D-like" evidence="9">
    <location>
        <begin position="78"/>
        <end position="227"/>
    </location>
</feature>
<evidence type="ECO:0000256" key="1">
    <source>
        <dbReference type="ARBA" id="ARBA00004651"/>
    </source>
</evidence>
<dbReference type="GO" id="GO:0010041">
    <property type="term" value="P:response to iron(III) ion"/>
    <property type="evidence" value="ECO:0007669"/>
    <property type="project" value="TreeGrafter"/>
</dbReference>
<accession>A0A917EU42</accession>
<evidence type="ECO:0000313" key="11">
    <source>
        <dbReference type="Proteomes" id="UP000598775"/>
    </source>
</evidence>
<evidence type="ECO:0000256" key="6">
    <source>
        <dbReference type="ARBA" id="ARBA00022989"/>
    </source>
</evidence>
<dbReference type="InterPro" id="IPR038731">
    <property type="entry name" value="RgtA/B/C-like"/>
</dbReference>
<dbReference type="Proteomes" id="UP000598775">
    <property type="component" value="Unassembled WGS sequence"/>
</dbReference>
<keyword evidence="5 8" id="KW-0812">Transmembrane</keyword>
<evidence type="ECO:0000256" key="8">
    <source>
        <dbReference type="SAM" id="Phobius"/>
    </source>
</evidence>
<feature type="transmembrane region" description="Helical" evidence="8">
    <location>
        <begin position="144"/>
        <end position="162"/>
    </location>
</feature>
<dbReference type="AlphaFoldDB" id="A0A917EU42"/>
<evidence type="ECO:0000313" key="10">
    <source>
        <dbReference type="EMBL" id="GGF13799.1"/>
    </source>
</evidence>
<evidence type="ECO:0000256" key="3">
    <source>
        <dbReference type="ARBA" id="ARBA00022676"/>
    </source>
</evidence>
<dbReference type="GO" id="GO:0005886">
    <property type="term" value="C:plasma membrane"/>
    <property type="evidence" value="ECO:0007669"/>
    <property type="project" value="UniProtKB-SubCell"/>
</dbReference>
<dbReference type="GO" id="GO:0009103">
    <property type="term" value="P:lipopolysaccharide biosynthetic process"/>
    <property type="evidence" value="ECO:0007669"/>
    <property type="project" value="UniProtKB-ARBA"/>
</dbReference>
<dbReference type="PANTHER" id="PTHR33908:SF3">
    <property type="entry name" value="UNDECAPRENYL PHOSPHATE-ALPHA-4-AMINO-4-DEOXY-L-ARABINOSE ARABINOSYL TRANSFERASE"/>
    <property type="match status" value="1"/>
</dbReference>
<evidence type="ECO:0000259" key="9">
    <source>
        <dbReference type="Pfam" id="PF13231"/>
    </source>
</evidence>
<feature type="transmembrane region" description="Helical" evidence="8">
    <location>
        <begin position="361"/>
        <end position="379"/>
    </location>
</feature>
<evidence type="ECO:0000256" key="2">
    <source>
        <dbReference type="ARBA" id="ARBA00022475"/>
    </source>
</evidence>
<keyword evidence="7 8" id="KW-0472">Membrane</keyword>
<keyword evidence="11" id="KW-1185">Reference proteome</keyword>
<sequence length="519" mass="54870">MSTTDAHPARPVLAENRGASIRQALILGLVGVAVFLIGSWNVSLWNDEAFTITAASRTPAELWAMLQQIDAVHGVYYAFMHVWGSIFGFGPVALRVPSALAAGAAVMGVYVLAKSLGGARVGVLAGIVAIVLPRFTWMGIEGRSYAFSTALAVWASVALLIALRRGRWFWVLYAGLLAAGIAVSIYVALLAMAHAVTVLFLGEFAWRRKLGWLIAAAVAGIVASPVIVTAAGQQGQLGDLSATAFSMVRQTVVNQWFLGATPTRVDDSNDGGALWASAALALALVCWALMVLAVLPAFQRANTVTRRAVLVLVPWMLVPSLLVIGYSLVVSPLFNPRYFSFTTPAAAVLIALGISRFWRRWQRIAALALIAVLALPIYVSQREVTGKSGTDWSEAAAFVGSHAAPGDGVYFGPLNVPNATVYSRDTRFIEVTYPGDFTGLTDLTLLKTGAADNSLRGLSTALSGQTAELAGVDRVFVVRPVDYPAASAAADDAVLTTAGFTAGARWAGPMTEVVEFSRG</sequence>
<feature type="transmembrane region" description="Helical" evidence="8">
    <location>
        <begin position="24"/>
        <end position="42"/>
    </location>
</feature>
<feature type="transmembrane region" description="Helical" evidence="8">
    <location>
        <begin position="168"/>
        <end position="201"/>
    </location>
</feature>
<keyword evidence="3" id="KW-0328">Glycosyltransferase</keyword>
<comment type="subcellular location">
    <subcellularLocation>
        <location evidence="1">Cell membrane</location>
        <topology evidence="1">Multi-pass membrane protein</topology>
    </subcellularLocation>
</comment>
<feature type="transmembrane region" description="Helical" evidence="8">
    <location>
        <begin position="336"/>
        <end position="354"/>
    </location>
</feature>
<dbReference type="GO" id="GO:0016763">
    <property type="term" value="F:pentosyltransferase activity"/>
    <property type="evidence" value="ECO:0007669"/>
    <property type="project" value="TreeGrafter"/>
</dbReference>
<keyword evidence="6 8" id="KW-1133">Transmembrane helix</keyword>
<evidence type="ECO:0000256" key="4">
    <source>
        <dbReference type="ARBA" id="ARBA00022679"/>
    </source>
</evidence>
<feature type="transmembrane region" description="Helical" evidence="8">
    <location>
        <begin position="210"/>
        <end position="231"/>
    </location>
</feature>
<organism evidence="10 11">
    <name type="scientific">Subtercola lobariae</name>
    <dbReference type="NCBI Taxonomy" id="1588641"/>
    <lineage>
        <taxon>Bacteria</taxon>
        <taxon>Bacillati</taxon>
        <taxon>Actinomycetota</taxon>
        <taxon>Actinomycetes</taxon>
        <taxon>Micrococcales</taxon>
        <taxon>Microbacteriaceae</taxon>
        <taxon>Subtercola</taxon>
    </lineage>
</organism>
<evidence type="ECO:0000256" key="7">
    <source>
        <dbReference type="ARBA" id="ARBA00023136"/>
    </source>
</evidence>
<reference evidence="10 11" key="1">
    <citation type="journal article" date="2014" name="Int. J. Syst. Evol. Microbiol.">
        <title>Complete genome sequence of Corynebacterium casei LMG S-19264T (=DSM 44701T), isolated from a smear-ripened cheese.</title>
        <authorList>
            <consortium name="US DOE Joint Genome Institute (JGI-PGF)"/>
            <person name="Walter F."/>
            <person name="Albersmeier A."/>
            <person name="Kalinowski J."/>
            <person name="Ruckert C."/>
        </authorList>
    </citation>
    <scope>NUCLEOTIDE SEQUENCE [LARGE SCALE GENOMIC DNA]</scope>
    <source>
        <strain evidence="10 11">CGMCC 1.12976</strain>
    </source>
</reference>
<feature type="transmembrane region" description="Helical" evidence="8">
    <location>
        <begin position="119"/>
        <end position="137"/>
    </location>
</feature>
<dbReference type="InterPro" id="IPR050297">
    <property type="entry name" value="LipidA_mod_glycosyltrf_83"/>
</dbReference>
<keyword evidence="2" id="KW-1003">Cell membrane</keyword>
<dbReference type="Pfam" id="PF13231">
    <property type="entry name" value="PMT_2"/>
    <property type="match status" value="1"/>
</dbReference>
<dbReference type="PANTHER" id="PTHR33908">
    <property type="entry name" value="MANNOSYLTRANSFERASE YKCB-RELATED"/>
    <property type="match status" value="1"/>
</dbReference>
<feature type="transmembrane region" description="Helical" evidence="8">
    <location>
        <begin position="273"/>
        <end position="297"/>
    </location>
</feature>
<name>A0A917EU42_9MICO</name>
<dbReference type="RefSeq" id="WP_188673031.1">
    <property type="nucleotide sequence ID" value="NZ_BMGP01000001.1"/>
</dbReference>
<keyword evidence="4" id="KW-0808">Transferase</keyword>
<gene>
    <name evidence="10" type="ORF">GCM10011399_04590</name>
</gene>
<proteinExistence type="predicted"/>
<feature type="transmembrane region" description="Helical" evidence="8">
    <location>
        <begin position="309"/>
        <end position="330"/>
    </location>
</feature>
<evidence type="ECO:0000256" key="5">
    <source>
        <dbReference type="ARBA" id="ARBA00022692"/>
    </source>
</evidence>
<protein>
    <recommendedName>
        <fullName evidence="9">Glycosyltransferase RgtA/B/C/D-like domain-containing protein</fullName>
    </recommendedName>
</protein>
<comment type="caution">
    <text evidence="10">The sequence shown here is derived from an EMBL/GenBank/DDBJ whole genome shotgun (WGS) entry which is preliminary data.</text>
</comment>